<reference evidence="5" key="1">
    <citation type="submission" date="2020-05" db="EMBL/GenBank/DDBJ databases">
        <title>Evolutionary and genomic comparisons of hybrid uninucleate and nonhybrid Rhizoctonia fungi.</title>
        <authorList>
            <person name="Li C."/>
            <person name="Chen X."/>
        </authorList>
    </citation>
    <scope>NUCLEOTIDE SEQUENCE</scope>
    <source>
        <strain evidence="5">AG-1 IA</strain>
    </source>
</reference>
<dbReference type="EMBL" id="CP059667">
    <property type="protein sequence ID" value="QRW23752.1"/>
    <property type="molecule type" value="Genomic_DNA"/>
</dbReference>
<evidence type="ECO:0000256" key="2">
    <source>
        <dbReference type="PROSITE-ProRule" id="PRU00047"/>
    </source>
</evidence>
<dbReference type="PROSITE" id="PS50158">
    <property type="entry name" value="ZF_CCHC"/>
    <property type="match status" value="1"/>
</dbReference>
<feature type="domain" description="CCHC-type" evidence="4">
    <location>
        <begin position="12"/>
        <end position="26"/>
    </location>
</feature>
<dbReference type="GO" id="GO:0006397">
    <property type="term" value="P:mRNA processing"/>
    <property type="evidence" value="ECO:0007669"/>
    <property type="project" value="UniProtKB-KW"/>
</dbReference>
<evidence type="ECO:0000259" key="4">
    <source>
        <dbReference type="PROSITE" id="PS50158"/>
    </source>
</evidence>
<proteinExistence type="predicted"/>
<dbReference type="Proteomes" id="UP000650533">
    <property type="component" value="Chromosome 10"/>
</dbReference>
<keyword evidence="1" id="KW-0507">mRNA processing</keyword>
<feature type="region of interest" description="Disordered" evidence="3">
    <location>
        <begin position="33"/>
        <end position="57"/>
    </location>
</feature>
<keyword evidence="2" id="KW-0862">Zinc</keyword>
<name>A0A8H8P043_9AGAM</name>
<evidence type="ECO:0000313" key="5">
    <source>
        <dbReference type="EMBL" id="QRW21885.1"/>
    </source>
</evidence>
<dbReference type="GeneID" id="67029153"/>
<dbReference type="EMBL" id="CP059664">
    <property type="protein sequence ID" value="QRW21885.1"/>
    <property type="molecule type" value="Genomic_DNA"/>
</dbReference>
<evidence type="ECO:0000256" key="1">
    <source>
        <dbReference type="ARBA" id="ARBA00022664"/>
    </source>
</evidence>
<gene>
    <name evidence="5" type="ORF">RhiXN_06874</name>
    <name evidence="6" type="ORF">RhiXN_08788</name>
</gene>
<dbReference type="Proteomes" id="UP000650533">
    <property type="component" value="Chromosome 7"/>
</dbReference>
<evidence type="ECO:0000313" key="6">
    <source>
        <dbReference type="EMBL" id="QRW23752.1"/>
    </source>
</evidence>
<keyword evidence="2" id="KW-0479">Metal-binding</keyword>
<dbReference type="AlphaFoldDB" id="A0A8H8P043"/>
<dbReference type="RefSeq" id="XP_043182122.1">
    <property type="nucleotide sequence ID" value="XM_043326690.1"/>
</dbReference>
<sequence>MSNEGPDKCKLKCNNCGKIGHWAAECQGPGGGVFKPNHPNKGSQPNRRFNAPGKARNGNAHMHIAISNNSKHKEYVFLMLEDEISLIAIDCNAFLDYTKSSSYIAGVTGKEPIMGQGTVELFSHAKFACKPNQLIISN</sequence>
<dbReference type="InterPro" id="IPR036875">
    <property type="entry name" value="Znf_CCHC_sf"/>
</dbReference>
<dbReference type="SUPFAM" id="SSF57756">
    <property type="entry name" value="Retrovirus zinc finger-like domains"/>
    <property type="match status" value="1"/>
</dbReference>
<dbReference type="Pfam" id="PF00098">
    <property type="entry name" value="zf-CCHC"/>
    <property type="match status" value="1"/>
</dbReference>
<dbReference type="SMART" id="SM00343">
    <property type="entry name" value="ZnF_C2HC"/>
    <property type="match status" value="1"/>
</dbReference>
<dbReference type="Gene3D" id="4.10.60.10">
    <property type="entry name" value="Zinc finger, CCHC-type"/>
    <property type="match status" value="1"/>
</dbReference>
<evidence type="ECO:0000256" key="3">
    <source>
        <dbReference type="SAM" id="MobiDB-lite"/>
    </source>
</evidence>
<dbReference type="KEGG" id="rsx:RhiXN_06874"/>
<dbReference type="GO" id="GO:0008270">
    <property type="term" value="F:zinc ion binding"/>
    <property type="evidence" value="ECO:0007669"/>
    <property type="project" value="UniProtKB-KW"/>
</dbReference>
<evidence type="ECO:0000313" key="7">
    <source>
        <dbReference type="Proteomes" id="UP000650533"/>
    </source>
</evidence>
<accession>A0A8H8P043</accession>
<organism evidence="5 7">
    <name type="scientific">Rhizoctonia solani</name>
    <dbReference type="NCBI Taxonomy" id="456999"/>
    <lineage>
        <taxon>Eukaryota</taxon>
        <taxon>Fungi</taxon>
        <taxon>Dikarya</taxon>
        <taxon>Basidiomycota</taxon>
        <taxon>Agaricomycotina</taxon>
        <taxon>Agaricomycetes</taxon>
        <taxon>Cantharellales</taxon>
        <taxon>Ceratobasidiaceae</taxon>
        <taxon>Rhizoctonia</taxon>
    </lineage>
</organism>
<dbReference type="GO" id="GO:0003676">
    <property type="term" value="F:nucleic acid binding"/>
    <property type="evidence" value="ECO:0007669"/>
    <property type="project" value="InterPro"/>
</dbReference>
<dbReference type="InterPro" id="IPR001878">
    <property type="entry name" value="Znf_CCHC"/>
</dbReference>
<protein>
    <submittedName>
        <fullName evidence="5">Integrase core domain protein</fullName>
    </submittedName>
</protein>
<keyword evidence="2" id="KW-0863">Zinc-finger</keyword>